<evidence type="ECO:0000259" key="3">
    <source>
        <dbReference type="Pfam" id="PF16324"/>
    </source>
</evidence>
<gene>
    <name evidence="5" type="ORF">SAMN05216480_107133</name>
</gene>
<evidence type="ECO:0000256" key="1">
    <source>
        <dbReference type="ARBA" id="ARBA00022729"/>
    </source>
</evidence>
<feature type="domain" description="Secretion system C-terminal sorting" evidence="4">
    <location>
        <begin position="381"/>
        <end position="446"/>
    </location>
</feature>
<dbReference type="Pfam" id="PF16324">
    <property type="entry name" value="DUF4960"/>
    <property type="match status" value="1"/>
</dbReference>
<keyword evidence="2" id="KW-1133">Transmembrane helix</keyword>
<feature type="domain" description="DUF4960" evidence="3">
    <location>
        <begin position="164"/>
        <end position="363"/>
    </location>
</feature>
<keyword evidence="1" id="KW-0732">Signal</keyword>
<dbReference type="Pfam" id="PF18962">
    <property type="entry name" value="Por_Secre_tail"/>
    <property type="match status" value="1"/>
</dbReference>
<organism evidence="5 6">
    <name type="scientific">Pustulibacterium marinum</name>
    <dbReference type="NCBI Taxonomy" id="1224947"/>
    <lineage>
        <taxon>Bacteria</taxon>
        <taxon>Pseudomonadati</taxon>
        <taxon>Bacteroidota</taxon>
        <taxon>Flavobacteriia</taxon>
        <taxon>Flavobacteriales</taxon>
        <taxon>Flavobacteriaceae</taxon>
        <taxon>Pustulibacterium</taxon>
    </lineage>
</organism>
<keyword evidence="2" id="KW-0472">Membrane</keyword>
<reference evidence="5 6" key="1">
    <citation type="submission" date="2016-10" db="EMBL/GenBank/DDBJ databases">
        <authorList>
            <person name="de Groot N.N."/>
        </authorList>
    </citation>
    <scope>NUCLEOTIDE SEQUENCE [LARGE SCALE GENOMIC DNA]</scope>
    <source>
        <strain evidence="5 6">CGMCC 1.12333</strain>
    </source>
</reference>
<keyword evidence="2" id="KW-0812">Transmembrane</keyword>
<dbReference type="AlphaFoldDB" id="A0A1I7H6J7"/>
<evidence type="ECO:0000256" key="2">
    <source>
        <dbReference type="SAM" id="Phobius"/>
    </source>
</evidence>
<name>A0A1I7H6J7_9FLAO</name>
<evidence type="ECO:0000313" key="5">
    <source>
        <dbReference type="EMBL" id="SFU56331.1"/>
    </source>
</evidence>
<dbReference type="OrthoDB" id="1081439at2"/>
<evidence type="ECO:0000259" key="4">
    <source>
        <dbReference type="Pfam" id="PF18962"/>
    </source>
</evidence>
<evidence type="ECO:0000313" key="6">
    <source>
        <dbReference type="Proteomes" id="UP000199138"/>
    </source>
</evidence>
<dbReference type="Proteomes" id="UP000199138">
    <property type="component" value="Unassembled WGS sequence"/>
</dbReference>
<sequence length="448" mass="49589">MPINRTNGYSVNAEYPYNKNKMKQHYLFYILVIMIWYGGLGNRLYAQQQSIAFLGQGATYTDNIPTASDGFTYEDDRAAAVWFMDTFLPAHSNITGTYYSFQDVAEGADISGYDLLWIQCDGATYPERLNEWPRGTQESNGEQHCVIREAGFQWNGAGTADGGACAALENAFITSIRNYYETGGNIFLGNYAGKALEVLGVFDGLSSPWEYRPNQTFGDVTVNPSNTAAAWGTHWSGPVALVNGINLVPVTGCTFAMDYLEFLTADTEKKNRACQYNLDWGRIHDDTPSGVLSDKRTTFETTLQATILLENCNGNEIQGALFSPNSTGDGTVIWYGAGVYDWYAPGTGNNAVVQDITENALLYLLNTSLDTQELVEQSINIYPNPANQKIFLKRNQEAELTLYNSLGQVVETTRGNVLDVTHVANGWYVLQVTSEGGQRSFKKIKVQH</sequence>
<dbReference type="NCBIfam" id="TIGR04183">
    <property type="entry name" value="Por_Secre_tail"/>
    <property type="match status" value="1"/>
</dbReference>
<proteinExistence type="predicted"/>
<dbReference type="InterPro" id="IPR032526">
    <property type="entry name" value="DUF4960"/>
</dbReference>
<feature type="transmembrane region" description="Helical" evidence="2">
    <location>
        <begin position="26"/>
        <end position="46"/>
    </location>
</feature>
<protein>
    <submittedName>
        <fullName evidence="5">Por secretion system C-terminal sorting domain-containing protein</fullName>
    </submittedName>
</protein>
<keyword evidence="6" id="KW-1185">Reference proteome</keyword>
<accession>A0A1I7H6J7</accession>
<dbReference type="STRING" id="1224947.SAMN05216480_107133"/>
<dbReference type="InterPro" id="IPR026444">
    <property type="entry name" value="Secre_tail"/>
</dbReference>
<dbReference type="EMBL" id="FPBK01000007">
    <property type="protein sequence ID" value="SFU56331.1"/>
    <property type="molecule type" value="Genomic_DNA"/>
</dbReference>